<proteinExistence type="predicted"/>
<dbReference type="Proteomes" id="UP001153954">
    <property type="component" value="Unassembled WGS sequence"/>
</dbReference>
<sequence>MSRTYPSIFDKEVLKNFDGGEATLEEGLSIPQENTDTALPPPPPPPPAITPSPADALAEPGPSGLNQQERASRVIRPNRRRFSTQLENSRNDFATLAERQVSCMEMFAKSMEKMAENDRQRNENDRERNEILRTLVESQKERDQVMINLTGVLQECVQLFKK</sequence>
<evidence type="ECO:0000313" key="3">
    <source>
        <dbReference type="Proteomes" id="UP001153954"/>
    </source>
</evidence>
<evidence type="ECO:0000256" key="1">
    <source>
        <dbReference type="SAM" id="MobiDB-lite"/>
    </source>
</evidence>
<accession>A0AAU9TP35</accession>
<reference evidence="2" key="1">
    <citation type="submission" date="2022-03" db="EMBL/GenBank/DDBJ databases">
        <authorList>
            <person name="Tunstrom K."/>
        </authorList>
    </citation>
    <scope>NUCLEOTIDE SEQUENCE</scope>
</reference>
<dbReference type="AlphaFoldDB" id="A0AAU9TP35"/>
<evidence type="ECO:0000313" key="2">
    <source>
        <dbReference type="EMBL" id="CAH2088783.1"/>
    </source>
</evidence>
<gene>
    <name evidence="2" type="ORF">EEDITHA_LOCUS4914</name>
</gene>
<name>A0AAU9TP35_EUPED</name>
<feature type="region of interest" description="Disordered" evidence="1">
    <location>
        <begin position="20"/>
        <end position="87"/>
    </location>
</feature>
<dbReference type="EMBL" id="CAKOGL010000007">
    <property type="protein sequence ID" value="CAH2088783.1"/>
    <property type="molecule type" value="Genomic_DNA"/>
</dbReference>
<keyword evidence="3" id="KW-1185">Reference proteome</keyword>
<comment type="caution">
    <text evidence="2">The sequence shown here is derived from an EMBL/GenBank/DDBJ whole genome shotgun (WGS) entry which is preliminary data.</text>
</comment>
<organism evidence="2 3">
    <name type="scientific">Euphydryas editha</name>
    <name type="common">Edith's checkerspot</name>
    <dbReference type="NCBI Taxonomy" id="104508"/>
    <lineage>
        <taxon>Eukaryota</taxon>
        <taxon>Metazoa</taxon>
        <taxon>Ecdysozoa</taxon>
        <taxon>Arthropoda</taxon>
        <taxon>Hexapoda</taxon>
        <taxon>Insecta</taxon>
        <taxon>Pterygota</taxon>
        <taxon>Neoptera</taxon>
        <taxon>Endopterygota</taxon>
        <taxon>Lepidoptera</taxon>
        <taxon>Glossata</taxon>
        <taxon>Ditrysia</taxon>
        <taxon>Papilionoidea</taxon>
        <taxon>Nymphalidae</taxon>
        <taxon>Nymphalinae</taxon>
        <taxon>Euphydryas</taxon>
    </lineage>
</organism>
<feature type="compositionally biased region" description="Pro residues" evidence="1">
    <location>
        <begin position="39"/>
        <end position="50"/>
    </location>
</feature>
<protein>
    <submittedName>
        <fullName evidence="2">Uncharacterized protein</fullName>
    </submittedName>
</protein>